<comment type="similarity">
    <text evidence="2 11">Belongs to the shikimate kinase family.</text>
</comment>
<sequence length="221" mass="23968">MSIAQDELVAAGDQPEGLLDREGATPNDMPESSGVVQVTQSEYIDSELEQPRPCPVVVLVGPPGAGKSTIGRRLARALNLGLTDSDVLIEEAEGKTCGEVFTELGEPAFRELEAARVAEALRTTGVVSLGGGAVLTPSIRELLKRHNVVWIDVSPEEGARRTASENTRPVLAASDPAEHYRMLVEERRPLYREVSRFRARTDRRSPQKVVADILGFLESAN</sequence>
<keyword evidence="14" id="KW-1185">Reference proteome</keyword>
<evidence type="ECO:0000256" key="7">
    <source>
        <dbReference type="ARBA" id="ARBA00022777"/>
    </source>
</evidence>
<evidence type="ECO:0000313" key="14">
    <source>
        <dbReference type="Proteomes" id="UP000019222"/>
    </source>
</evidence>
<evidence type="ECO:0000256" key="10">
    <source>
        <dbReference type="ARBA" id="ARBA00048567"/>
    </source>
</evidence>
<dbReference type="EMBL" id="CP004353">
    <property type="protein sequence ID" value="AHI22905.1"/>
    <property type="molecule type" value="Genomic_DNA"/>
</dbReference>
<keyword evidence="4 11" id="KW-0028">Amino-acid biosynthesis</keyword>
<keyword evidence="11" id="KW-0963">Cytoplasm</keyword>
<organism evidence="13 14">
    <name type="scientific">Corynebacterium vitaeruminis DSM 20294</name>
    <dbReference type="NCBI Taxonomy" id="1224164"/>
    <lineage>
        <taxon>Bacteria</taxon>
        <taxon>Bacillati</taxon>
        <taxon>Actinomycetota</taxon>
        <taxon>Actinomycetes</taxon>
        <taxon>Mycobacteriales</taxon>
        <taxon>Corynebacteriaceae</taxon>
        <taxon>Corynebacterium</taxon>
    </lineage>
</organism>
<dbReference type="STRING" id="1224164.B843_07600"/>
<keyword evidence="9 11" id="KW-0057">Aromatic amino acid biosynthesis</keyword>
<dbReference type="Gene3D" id="3.40.50.300">
    <property type="entry name" value="P-loop containing nucleotide triphosphate hydrolases"/>
    <property type="match status" value="1"/>
</dbReference>
<dbReference type="PANTHER" id="PTHR21087:SF16">
    <property type="entry name" value="SHIKIMATE KINASE 1, CHLOROPLASTIC"/>
    <property type="match status" value="1"/>
</dbReference>
<dbReference type="Pfam" id="PF01202">
    <property type="entry name" value="SKI"/>
    <property type="match status" value="1"/>
</dbReference>
<dbReference type="UniPathway" id="UPA00053">
    <property type="reaction ID" value="UER00088"/>
</dbReference>
<keyword evidence="5 11" id="KW-0808">Transferase</keyword>
<evidence type="ECO:0000256" key="11">
    <source>
        <dbReference type="HAMAP-Rule" id="MF_00109"/>
    </source>
</evidence>
<dbReference type="GO" id="GO:0005829">
    <property type="term" value="C:cytosol"/>
    <property type="evidence" value="ECO:0007669"/>
    <property type="project" value="TreeGrafter"/>
</dbReference>
<dbReference type="InterPro" id="IPR000623">
    <property type="entry name" value="Shikimate_kinase/TSH1"/>
</dbReference>
<feature type="binding site" evidence="11">
    <location>
        <position position="131"/>
    </location>
    <ligand>
        <name>substrate</name>
    </ligand>
</feature>
<comment type="pathway">
    <text evidence="1 11">Metabolic intermediate biosynthesis; chorismate biosynthesis; chorismate from D-erythrose 4-phosphate and phosphoenolpyruvate: step 5/7.</text>
</comment>
<comment type="subunit">
    <text evidence="11">Monomer.</text>
</comment>
<dbReference type="AlphaFoldDB" id="W5Y211"/>
<feature type="binding site" evidence="11">
    <location>
        <position position="168"/>
    </location>
    <ligand>
        <name>ATP</name>
        <dbReference type="ChEBI" id="CHEBI:30616"/>
    </ligand>
</feature>
<evidence type="ECO:0000256" key="3">
    <source>
        <dbReference type="ARBA" id="ARBA00012154"/>
    </source>
</evidence>
<evidence type="ECO:0000256" key="12">
    <source>
        <dbReference type="SAM" id="MobiDB-lite"/>
    </source>
</evidence>
<gene>
    <name evidence="11 13" type="primary">aroK</name>
    <name evidence="13" type="ORF">B843_07600</name>
</gene>
<dbReference type="HAMAP" id="MF_00109">
    <property type="entry name" value="Shikimate_kinase"/>
    <property type="match status" value="1"/>
</dbReference>
<keyword evidence="8 11" id="KW-0067">ATP-binding</keyword>
<comment type="catalytic activity">
    <reaction evidence="10 11">
        <text>shikimate + ATP = 3-phosphoshikimate + ADP + H(+)</text>
        <dbReference type="Rhea" id="RHEA:13121"/>
        <dbReference type="ChEBI" id="CHEBI:15378"/>
        <dbReference type="ChEBI" id="CHEBI:30616"/>
        <dbReference type="ChEBI" id="CHEBI:36208"/>
        <dbReference type="ChEBI" id="CHEBI:145989"/>
        <dbReference type="ChEBI" id="CHEBI:456216"/>
        <dbReference type="EC" id="2.7.1.71"/>
    </reaction>
</comment>
<reference evidence="13 14" key="1">
    <citation type="submission" date="2013-02" db="EMBL/GenBank/DDBJ databases">
        <title>The complete genome sequence of Corynebacterium vitaeruminis DSM 20294.</title>
        <authorList>
            <person name="Ruckert C."/>
            <person name="Albersmeier A."/>
            <person name="Kalinowski J."/>
        </authorList>
    </citation>
    <scope>NUCLEOTIDE SEQUENCE [LARGE SCALE GENOMIC DNA]</scope>
    <source>
        <strain evidence="14">ATCC 10234</strain>
    </source>
</reference>
<feature type="binding site" evidence="11">
    <location>
        <position position="68"/>
    </location>
    <ligand>
        <name>Mg(2+)</name>
        <dbReference type="ChEBI" id="CHEBI:18420"/>
    </ligand>
</feature>
<evidence type="ECO:0000313" key="13">
    <source>
        <dbReference type="EMBL" id="AHI22905.1"/>
    </source>
</evidence>
<dbReference type="KEGG" id="cvt:B843_07600"/>
<comment type="subcellular location">
    <subcellularLocation>
        <location evidence="11">Cytoplasm</location>
    </subcellularLocation>
</comment>
<name>W5Y211_9CORY</name>
<dbReference type="GO" id="GO:0009423">
    <property type="term" value="P:chorismate biosynthetic process"/>
    <property type="evidence" value="ECO:0007669"/>
    <property type="project" value="UniProtKB-UniRule"/>
</dbReference>
<evidence type="ECO:0000256" key="6">
    <source>
        <dbReference type="ARBA" id="ARBA00022741"/>
    </source>
</evidence>
<evidence type="ECO:0000256" key="8">
    <source>
        <dbReference type="ARBA" id="ARBA00022840"/>
    </source>
</evidence>
<evidence type="ECO:0000256" key="2">
    <source>
        <dbReference type="ARBA" id="ARBA00006997"/>
    </source>
</evidence>
<keyword evidence="7 11" id="KW-0418">Kinase</keyword>
<feature type="binding site" evidence="11">
    <location>
        <position position="187"/>
    </location>
    <ligand>
        <name>substrate</name>
    </ligand>
</feature>
<dbReference type="CDD" id="cd00464">
    <property type="entry name" value="SK"/>
    <property type="match status" value="1"/>
</dbReference>
<dbReference type="InterPro" id="IPR027417">
    <property type="entry name" value="P-loop_NTPase"/>
</dbReference>
<feature type="binding site" evidence="11">
    <location>
        <position position="204"/>
    </location>
    <ligand>
        <name>ATP</name>
        <dbReference type="ChEBI" id="CHEBI:30616"/>
    </ligand>
</feature>
<keyword evidence="6 11" id="KW-0547">Nucleotide-binding</keyword>
<evidence type="ECO:0000256" key="4">
    <source>
        <dbReference type="ARBA" id="ARBA00022605"/>
    </source>
</evidence>
<keyword evidence="11" id="KW-0460">Magnesium</keyword>
<dbReference type="GO" id="GO:0009073">
    <property type="term" value="P:aromatic amino acid family biosynthetic process"/>
    <property type="evidence" value="ECO:0007669"/>
    <property type="project" value="UniProtKB-KW"/>
</dbReference>
<evidence type="ECO:0000256" key="1">
    <source>
        <dbReference type="ARBA" id="ARBA00004842"/>
    </source>
</evidence>
<dbReference type="GO" id="GO:0008652">
    <property type="term" value="P:amino acid biosynthetic process"/>
    <property type="evidence" value="ECO:0007669"/>
    <property type="project" value="UniProtKB-KW"/>
</dbReference>
<dbReference type="GO" id="GO:0000287">
    <property type="term" value="F:magnesium ion binding"/>
    <property type="evidence" value="ECO:0007669"/>
    <property type="project" value="UniProtKB-UniRule"/>
</dbReference>
<protein>
    <recommendedName>
        <fullName evidence="3 11">Shikimate kinase</fullName>
        <shortName evidence="11">SK</shortName>
        <ecNumber evidence="3 11">2.7.1.71</ecNumber>
    </recommendedName>
</protein>
<dbReference type="InterPro" id="IPR031322">
    <property type="entry name" value="Shikimate/glucono_kinase"/>
</dbReference>
<evidence type="ECO:0000256" key="9">
    <source>
        <dbReference type="ARBA" id="ARBA00023141"/>
    </source>
</evidence>
<evidence type="ECO:0000256" key="5">
    <source>
        <dbReference type="ARBA" id="ARBA00022679"/>
    </source>
</evidence>
<proteinExistence type="inferred from homology"/>
<keyword evidence="11" id="KW-0479">Metal-binding</keyword>
<dbReference type="PATRIC" id="fig|1224164.3.peg.1525"/>
<dbReference type="Proteomes" id="UP000019222">
    <property type="component" value="Chromosome"/>
</dbReference>
<feature type="binding site" evidence="11">
    <location>
        <position position="86"/>
    </location>
    <ligand>
        <name>substrate</name>
    </ligand>
</feature>
<dbReference type="GO" id="GO:0005524">
    <property type="term" value="F:ATP binding"/>
    <property type="evidence" value="ECO:0007669"/>
    <property type="project" value="UniProtKB-UniRule"/>
</dbReference>
<dbReference type="PROSITE" id="PS01128">
    <property type="entry name" value="SHIKIMATE_KINASE"/>
    <property type="match status" value="1"/>
</dbReference>
<dbReference type="PANTHER" id="PTHR21087">
    <property type="entry name" value="SHIKIMATE KINASE"/>
    <property type="match status" value="1"/>
</dbReference>
<comment type="cofactor">
    <cofactor evidence="11">
        <name>Mg(2+)</name>
        <dbReference type="ChEBI" id="CHEBI:18420"/>
    </cofactor>
    <text evidence="11">Binds 1 Mg(2+) ion per subunit.</text>
</comment>
<dbReference type="EC" id="2.7.1.71" evidence="3 11"/>
<dbReference type="SUPFAM" id="SSF52540">
    <property type="entry name" value="P-loop containing nucleoside triphosphate hydrolases"/>
    <property type="match status" value="1"/>
</dbReference>
<comment type="function">
    <text evidence="11">Catalyzes the specific phosphorylation of the 3-hydroxyl group of shikimic acid using ATP as a cosubstrate.</text>
</comment>
<dbReference type="eggNOG" id="COG0703">
    <property type="taxonomic scope" value="Bacteria"/>
</dbReference>
<feature type="binding site" evidence="11">
    <location>
        <begin position="64"/>
        <end position="69"/>
    </location>
    <ligand>
        <name>ATP</name>
        <dbReference type="ChEBI" id="CHEBI:30616"/>
    </ligand>
</feature>
<dbReference type="InterPro" id="IPR023000">
    <property type="entry name" value="Shikimate_kinase_CS"/>
</dbReference>
<feature type="region of interest" description="Disordered" evidence="12">
    <location>
        <begin position="1"/>
        <end position="32"/>
    </location>
</feature>
<accession>W5Y211</accession>
<dbReference type="PRINTS" id="PR01100">
    <property type="entry name" value="SHIKIMTKNASE"/>
</dbReference>
<dbReference type="GO" id="GO:0004765">
    <property type="term" value="F:shikimate kinase activity"/>
    <property type="evidence" value="ECO:0007669"/>
    <property type="project" value="UniProtKB-UniRule"/>
</dbReference>
<feature type="binding site" evidence="11">
    <location>
        <position position="110"/>
    </location>
    <ligand>
        <name>substrate</name>
    </ligand>
</feature>
<dbReference type="HOGENOM" id="CLU_057607_3_0_11"/>